<keyword evidence="2" id="KW-0812">Transmembrane</keyword>
<feature type="domain" description="Reverse transcriptase Ty1/copia-type" evidence="1">
    <location>
        <begin position="167"/>
        <end position="220"/>
    </location>
</feature>
<dbReference type="InterPro" id="IPR043502">
    <property type="entry name" value="DNA/RNA_pol_sf"/>
</dbReference>
<evidence type="ECO:0000313" key="3">
    <source>
        <dbReference type="Proteomes" id="UP001454036"/>
    </source>
</evidence>
<dbReference type="Proteomes" id="UP001454036">
    <property type="component" value="Unassembled WGS sequence"/>
</dbReference>
<keyword evidence="3" id="KW-1185">Reference proteome</keyword>
<sequence>MAHRVFFAALTTGVEPKSFKEAMCDSQWGAMQTEIQGLENNDTWTLASLPPEKNALGSRWIYKVKHRSDGTVDRFKARLVVFVNDHVDGIDYSNTFAPVAKMVTVRVFLAVAAAKDWELHQMDVHNVFLHGDLTEEVYMKIPPGFEKGRHGQVCRLRKSLYGLKQLLDVVYVDDLIIAGNNRVDIAAFKEYLHICFHMKDLKYFLGIEVARSRDGIFLCQ</sequence>
<dbReference type="SUPFAM" id="SSF56672">
    <property type="entry name" value="DNA/RNA polymerases"/>
    <property type="match status" value="1"/>
</dbReference>
<keyword evidence="2" id="KW-0472">Membrane</keyword>
<reference evidence="2 3" key="1">
    <citation type="submission" date="2024-01" db="EMBL/GenBank/DDBJ databases">
        <title>The complete chloroplast genome sequence of Lithospermum erythrorhizon: insights into the phylogenetic relationship among Boraginaceae species and the maternal lineages of purple gromwells.</title>
        <authorList>
            <person name="Okada T."/>
            <person name="Watanabe K."/>
        </authorList>
    </citation>
    <scope>NUCLEOTIDE SEQUENCE [LARGE SCALE GENOMIC DNA]</scope>
</reference>
<dbReference type="InterPro" id="IPR013103">
    <property type="entry name" value="RVT_2"/>
</dbReference>
<dbReference type="EMBL" id="BAABME010010759">
    <property type="protein sequence ID" value="GAA0181710.1"/>
    <property type="molecule type" value="Genomic_DNA"/>
</dbReference>
<evidence type="ECO:0000313" key="2">
    <source>
        <dbReference type="EMBL" id="GAA0181710.1"/>
    </source>
</evidence>
<accession>A0AAV3RMG1</accession>
<feature type="domain" description="Reverse transcriptase Ty1/copia-type" evidence="1">
    <location>
        <begin position="41"/>
        <end position="165"/>
    </location>
</feature>
<dbReference type="Pfam" id="PF07727">
    <property type="entry name" value="RVT_2"/>
    <property type="match status" value="2"/>
</dbReference>
<organism evidence="2 3">
    <name type="scientific">Lithospermum erythrorhizon</name>
    <name type="common">Purple gromwell</name>
    <name type="synonym">Lithospermum officinale var. erythrorhizon</name>
    <dbReference type="NCBI Taxonomy" id="34254"/>
    <lineage>
        <taxon>Eukaryota</taxon>
        <taxon>Viridiplantae</taxon>
        <taxon>Streptophyta</taxon>
        <taxon>Embryophyta</taxon>
        <taxon>Tracheophyta</taxon>
        <taxon>Spermatophyta</taxon>
        <taxon>Magnoliopsida</taxon>
        <taxon>eudicotyledons</taxon>
        <taxon>Gunneridae</taxon>
        <taxon>Pentapetalae</taxon>
        <taxon>asterids</taxon>
        <taxon>lamiids</taxon>
        <taxon>Boraginales</taxon>
        <taxon>Boraginaceae</taxon>
        <taxon>Boraginoideae</taxon>
        <taxon>Lithospermeae</taxon>
        <taxon>Lithospermum</taxon>
    </lineage>
</organism>
<name>A0AAV3RMG1_LITER</name>
<gene>
    <name evidence="2" type="ORF">LIER_30272</name>
</gene>
<evidence type="ECO:0000259" key="1">
    <source>
        <dbReference type="Pfam" id="PF07727"/>
    </source>
</evidence>
<proteinExistence type="predicted"/>
<protein>
    <submittedName>
        <fullName evidence="2">Transmembrane signal receptor</fullName>
    </submittedName>
</protein>
<keyword evidence="2" id="KW-0675">Receptor</keyword>
<dbReference type="AlphaFoldDB" id="A0AAV3RMG1"/>
<comment type="caution">
    <text evidence="2">The sequence shown here is derived from an EMBL/GenBank/DDBJ whole genome shotgun (WGS) entry which is preliminary data.</text>
</comment>